<gene>
    <name evidence="3" type="ORF">ACFQ04_12055</name>
</gene>
<dbReference type="Proteomes" id="UP001597068">
    <property type="component" value="Unassembled WGS sequence"/>
</dbReference>
<feature type="domain" description="TY-Chap central" evidence="1">
    <location>
        <begin position="156"/>
        <end position="277"/>
    </location>
</feature>
<sequence length="402" mass="44045">MDTSTRFDSELDAAWLTFRAGLADLLVDLDVDEEIVVRRSHDSSAAWSPLLSFVVTGAHRVRCTLLHAALSDDQVAVLRGDGWRRLRDGRLILELGHRRVDELCAAATELLRETADVLHPAFLAPLDPDPRSYDADSPRRELPPVAASAFPVVDTDHLRELLLDTLAAQSDDAFIDADGDIRAQIGTQTLQLRVHPTRPVVEFVACIAAICVDDRTVNEIVLAESVRWTGVAVHVLDGHVWATQRLVVPTFVATNIVAAVESWRDFLRDGAPAITARIADAARPIAQRPSREPSPDHVEQLLDTLTALTTVGTPLPAEGVVRICDDSAVIARRCLITGARRLLAVGWEKRQAAERGDVTAADRLEHDRQMCRTMLMSVSGAVDLLRERDAPASGTRQGRSSY</sequence>
<organism evidence="3 4">
    <name type="scientific">Williamsia deligens</name>
    <dbReference type="NCBI Taxonomy" id="321325"/>
    <lineage>
        <taxon>Bacteria</taxon>
        <taxon>Bacillati</taxon>
        <taxon>Actinomycetota</taxon>
        <taxon>Actinomycetes</taxon>
        <taxon>Mycobacteriales</taxon>
        <taxon>Nocardiaceae</taxon>
        <taxon>Williamsia</taxon>
    </lineage>
</organism>
<name>A0ABW3G8S0_9NOCA</name>
<evidence type="ECO:0000313" key="4">
    <source>
        <dbReference type="Proteomes" id="UP001597068"/>
    </source>
</evidence>
<proteinExistence type="predicted"/>
<dbReference type="InterPro" id="IPR054344">
    <property type="entry name" value="TY-Chap_N"/>
</dbReference>
<keyword evidence="4" id="KW-1185">Reference proteome</keyword>
<evidence type="ECO:0000259" key="1">
    <source>
        <dbReference type="Pfam" id="PF22551"/>
    </source>
</evidence>
<dbReference type="RefSeq" id="WP_253645660.1">
    <property type="nucleotide sequence ID" value="NZ_BAAAMO010000002.1"/>
</dbReference>
<accession>A0ABW3G8S0</accession>
<dbReference type="Pfam" id="PF22551">
    <property type="entry name" value="TY-Chap1"/>
    <property type="match status" value="1"/>
</dbReference>
<comment type="caution">
    <text evidence="3">The sequence shown here is derived from an EMBL/GenBank/DDBJ whole genome shotgun (WGS) entry which is preliminary data.</text>
</comment>
<evidence type="ECO:0000313" key="3">
    <source>
        <dbReference type="EMBL" id="MFD0926467.1"/>
    </source>
</evidence>
<dbReference type="EMBL" id="JBHTIL010000001">
    <property type="protein sequence ID" value="MFD0926467.1"/>
    <property type="molecule type" value="Genomic_DNA"/>
</dbReference>
<reference evidence="4" key="1">
    <citation type="journal article" date="2019" name="Int. J. Syst. Evol. Microbiol.">
        <title>The Global Catalogue of Microorganisms (GCM) 10K type strain sequencing project: providing services to taxonomists for standard genome sequencing and annotation.</title>
        <authorList>
            <consortium name="The Broad Institute Genomics Platform"/>
            <consortium name="The Broad Institute Genome Sequencing Center for Infectious Disease"/>
            <person name="Wu L."/>
            <person name="Ma J."/>
        </authorList>
    </citation>
    <scope>NUCLEOTIDE SEQUENCE [LARGE SCALE GENOMIC DNA]</scope>
    <source>
        <strain evidence="4">CCUG 50873</strain>
    </source>
</reference>
<dbReference type="Pfam" id="PF22552">
    <property type="entry name" value="TY-Chap3"/>
    <property type="match status" value="1"/>
</dbReference>
<dbReference type="InterPro" id="IPR054343">
    <property type="entry name" value="TY-Chap_M"/>
</dbReference>
<evidence type="ECO:0000259" key="2">
    <source>
        <dbReference type="Pfam" id="PF22552"/>
    </source>
</evidence>
<feature type="domain" description="TY-Chap N-terminal" evidence="2">
    <location>
        <begin position="14"/>
        <end position="123"/>
    </location>
</feature>
<protein>
    <submittedName>
        <fullName evidence="3">Uncharacterized protein</fullName>
    </submittedName>
</protein>